<feature type="domain" description="RNase H type-1" evidence="1">
    <location>
        <begin position="2"/>
        <end position="67"/>
    </location>
</feature>
<dbReference type="PaxDb" id="4097-A0A1S4AI21"/>
<dbReference type="KEGG" id="nta:107797941"/>
<dbReference type="OrthoDB" id="2133000at2759"/>
<proteinExistence type="predicted"/>
<dbReference type="AlphaFoldDB" id="A0A1S4AI21"/>
<feature type="non-terminal residue" evidence="2">
    <location>
        <position position="142"/>
    </location>
</feature>
<dbReference type="PANTHER" id="PTHR48475">
    <property type="entry name" value="RIBONUCLEASE H"/>
    <property type="match status" value="1"/>
</dbReference>
<dbReference type="GO" id="GO:0004523">
    <property type="term" value="F:RNA-DNA hybrid ribonuclease activity"/>
    <property type="evidence" value="ECO:0007669"/>
    <property type="project" value="InterPro"/>
</dbReference>
<organism evidence="2">
    <name type="scientific">Nicotiana tabacum</name>
    <name type="common">Common tobacco</name>
    <dbReference type="NCBI Taxonomy" id="4097"/>
    <lineage>
        <taxon>Eukaryota</taxon>
        <taxon>Viridiplantae</taxon>
        <taxon>Streptophyta</taxon>
        <taxon>Embryophyta</taxon>
        <taxon>Tracheophyta</taxon>
        <taxon>Spermatophyta</taxon>
        <taxon>Magnoliopsida</taxon>
        <taxon>eudicotyledons</taxon>
        <taxon>Gunneridae</taxon>
        <taxon>Pentapetalae</taxon>
        <taxon>asterids</taxon>
        <taxon>lamiids</taxon>
        <taxon>Solanales</taxon>
        <taxon>Solanaceae</taxon>
        <taxon>Nicotianoideae</taxon>
        <taxon>Nicotianeae</taxon>
        <taxon>Nicotiana</taxon>
    </lineage>
</organism>
<dbReference type="GO" id="GO:0003676">
    <property type="term" value="F:nucleic acid binding"/>
    <property type="evidence" value="ECO:0007669"/>
    <property type="project" value="InterPro"/>
</dbReference>
<evidence type="ECO:0000259" key="1">
    <source>
        <dbReference type="Pfam" id="PF13456"/>
    </source>
</evidence>
<dbReference type="InterPro" id="IPR012337">
    <property type="entry name" value="RNaseH-like_sf"/>
</dbReference>
<protein>
    <recommendedName>
        <fullName evidence="1">RNase H type-1 domain-containing protein</fullName>
    </recommendedName>
</protein>
<dbReference type="Gene3D" id="3.30.420.10">
    <property type="entry name" value="Ribonuclease H-like superfamily/Ribonuclease H"/>
    <property type="match status" value="1"/>
</dbReference>
<sequence>MAIDQDVEELLIMIDSDLIIRQAQGEWETQDVKIIPYRQHVEELGKRFKLVEFRYIPHFHNGLADALDTLASMLPYPRNAHIDPLEIQIRERHGYCNTVKIAPNTQPWYHDIKRKILPKGALYQGDIEGNDPEAAVNTDAVK</sequence>
<accession>A0A1S4AI21</accession>
<reference evidence="2" key="1">
    <citation type="submission" date="2025-08" db="UniProtKB">
        <authorList>
            <consortium name="RefSeq"/>
        </authorList>
    </citation>
    <scope>IDENTIFICATION</scope>
</reference>
<name>A0A1S4AI21_TOBAC</name>
<gene>
    <name evidence="2" type="primary">LOC107797941</name>
</gene>
<dbReference type="Pfam" id="PF13456">
    <property type="entry name" value="RVT_3"/>
    <property type="match status" value="1"/>
</dbReference>
<dbReference type="PANTHER" id="PTHR48475:SF1">
    <property type="entry name" value="RNASE H TYPE-1 DOMAIN-CONTAINING PROTEIN"/>
    <property type="match status" value="1"/>
</dbReference>
<dbReference type="RefSeq" id="XP_016476350.1">
    <property type="nucleotide sequence ID" value="XM_016620864.1"/>
</dbReference>
<dbReference type="SUPFAM" id="SSF53098">
    <property type="entry name" value="Ribonuclease H-like"/>
    <property type="match status" value="1"/>
</dbReference>
<dbReference type="InterPro" id="IPR002156">
    <property type="entry name" value="RNaseH_domain"/>
</dbReference>
<evidence type="ECO:0000313" key="2">
    <source>
        <dbReference type="RefSeq" id="XP_016476350.1"/>
    </source>
</evidence>
<dbReference type="InterPro" id="IPR036397">
    <property type="entry name" value="RNaseH_sf"/>
</dbReference>